<evidence type="ECO:0000313" key="13">
    <source>
        <dbReference type="Proteomes" id="UP000243073"/>
    </source>
</evidence>
<dbReference type="Pfam" id="PF22521">
    <property type="entry name" value="HypF_C_2"/>
    <property type="match status" value="1"/>
</dbReference>
<feature type="domain" description="YrdC-like" evidence="11">
    <location>
        <begin position="200"/>
        <end position="390"/>
    </location>
</feature>
<dbReference type="InterPro" id="IPR001792">
    <property type="entry name" value="Acylphosphatase-like_dom"/>
</dbReference>
<evidence type="ECO:0000256" key="9">
    <source>
        <dbReference type="PROSITE-ProRule" id="PRU00520"/>
    </source>
</evidence>
<accession>A0A1J4QCZ2</accession>
<dbReference type="InterPro" id="IPR051060">
    <property type="entry name" value="Carbamoyltrans_HypF-like"/>
</dbReference>
<dbReference type="GO" id="GO:0051604">
    <property type="term" value="P:protein maturation"/>
    <property type="evidence" value="ECO:0007669"/>
    <property type="project" value="TreeGrafter"/>
</dbReference>
<dbReference type="InterPro" id="IPR041440">
    <property type="entry name" value="HypF_C"/>
</dbReference>
<dbReference type="PIRSF" id="PIRSF006256">
    <property type="entry name" value="CMPcnvr_hdrg_mat"/>
    <property type="match status" value="1"/>
</dbReference>
<feature type="domain" description="Acylphosphatase-like" evidence="10">
    <location>
        <begin position="2"/>
        <end position="89"/>
    </location>
</feature>
<dbReference type="InterPro" id="IPR017968">
    <property type="entry name" value="Acylphosphatase_CS"/>
</dbReference>
<evidence type="ECO:0000256" key="7">
    <source>
        <dbReference type="ARBA" id="ARBA00048220"/>
    </source>
</evidence>
<sequence length="776" mass="82115">MGSRLRITGCVQGVGFRPFVYRLATELGLSGVVGNIGAGVDIRLAADAAGVARFCQRLRADCPAHARIESIAAEPFSFASVPHGFSVTDSQAEGQGARFPPDLAVCPRCLAELADPDNRRHGYPFINCTDCGPRYSIVNTLPWDRANTAMADFPLCAACRQEYTDPTNRRFHAEPVACAECGPRIWLQDAEGRVQEGPTAALLVQCRSWLKQDRVLALKGIGGFQLACDAGSATAIASLRRRKHRPAKPFAVMMQDLAQAEIYFELNNAELELLASPAAPILLLPKARLRLPVQGVVPEALAPGMACIGVMLAGSPLHWLLLNEVGGPLVMTSGNTAGEPICIDNHHALSALAPLADGFLLHDRPILHRCDDSVQAWLAGRPRMIRRARGDVPAPIVLPAGLDGAVLALGADLKNSLCLTGGGQAVLSAHIGDLANPACLDTLAQQVDSLPALLDLAPRAIAVDMHPDYVSSRLGARLAKARGLPLIRVQHHHAHLVSCLVENGQPPDEPVLGIVLDGLGVGDDGSLWGGEFLLADYSGYRRLARLRPFPLLGGDQANRQPWRNLLAQLAQSLPSGSAQVTALVAVQPALSCLTGARAQALLKMAGHFPQTSSTGRLFDAVAALLGVAPSELSFEGEAAMTLEALAEGAQANGCYPFGLSRQGELWQLDPAPLWPVMIEALLAGQDKAVLAANFHLSLVRGLCALVRQLRRQQGVSFTTVALSGGVMQNRLILEPLSEALDAMGLTVLTQSQAPSNDGGIALGQAAIALAKRTTDV</sequence>
<dbReference type="Pfam" id="PF01300">
    <property type="entry name" value="Sua5_yciO_yrdC"/>
    <property type="match status" value="1"/>
</dbReference>
<evidence type="ECO:0000313" key="12">
    <source>
        <dbReference type="EMBL" id="OIN04549.1"/>
    </source>
</evidence>
<dbReference type="GO" id="GO:0003725">
    <property type="term" value="F:double-stranded RNA binding"/>
    <property type="evidence" value="ECO:0007669"/>
    <property type="project" value="InterPro"/>
</dbReference>
<dbReference type="InterPro" id="IPR004421">
    <property type="entry name" value="Carbamoyltransferase_HypF"/>
</dbReference>
<dbReference type="PANTHER" id="PTHR42959">
    <property type="entry name" value="CARBAMOYLTRANSFERASE"/>
    <property type="match status" value="1"/>
</dbReference>
<evidence type="ECO:0000256" key="2">
    <source>
        <dbReference type="ARBA" id="ARBA00008097"/>
    </source>
</evidence>
<dbReference type="GO" id="GO:0016743">
    <property type="term" value="F:carboxyl- or carbamoyltransferase activity"/>
    <property type="evidence" value="ECO:0007669"/>
    <property type="project" value="UniProtKB-UniRule"/>
</dbReference>
<evidence type="ECO:0000259" key="10">
    <source>
        <dbReference type="PROSITE" id="PS51160"/>
    </source>
</evidence>
<dbReference type="GO" id="GO:0008270">
    <property type="term" value="F:zinc ion binding"/>
    <property type="evidence" value="ECO:0007669"/>
    <property type="project" value="UniProtKB-KW"/>
</dbReference>
<dbReference type="InterPro" id="IPR017945">
    <property type="entry name" value="DHBP_synth_RibB-like_a/b_dom"/>
</dbReference>
<evidence type="ECO:0000256" key="8">
    <source>
        <dbReference type="PIRNR" id="PIRNR006256"/>
    </source>
</evidence>
<evidence type="ECO:0000256" key="6">
    <source>
        <dbReference type="ARBA" id="ARBA00022833"/>
    </source>
</evidence>
<keyword evidence="13" id="KW-1185">Reference proteome</keyword>
<dbReference type="Pfam" id="PF17788">
    <property type="entry name" value="HypF_C"/>
    <property type="match status" value="1"/>
</dbReference>
<dbReference type="EC" id="6.2.-.-" evidence="8"/>
<dbReference type="Pfam" id="PF00708">
    <property type="entry name" value="Acylphosphatase"/>
    <property type="match status" value="1"/>
</dbReference>
<evidence type="ECO:0000256" key="4">
    <source>
        <dbReference type="ARBA" id="ARBA00022723"/>
    </source>
</evidence>
<keyword evidence="9" id="KW-0378">Hydrolase</keyword>
<proteinExistence type="inferred from homology"/>
<dbReference type="InterPro" id="IPR055128">
    <property type="entry name" value="HypF_C_2"/>
</dbReference>
<dbReference type="STRING" id="1414654.BFR47_06165"/>
<dbReference type="InterPro" id="IPR006070">
    <property type="entry name" value="Sua5-like_dom"/>
</dbReference>
<dbReference type="Gene3D" id="3.90.870.50">
    <property type="match status" value="1"/>
</dbReference>
<evidence type="ECO:0000256" key="1">
    <source>
        <dbReference type="ARBA" id="ARBA00004711"/>
    </source>
</evidence>
<keyword evidence="6" id="KW-0862">Zinc</keyword>
<dbReference type="SUPFAM" id="SSF54975">
    <property type="entry name" value="Acylphosphatase/BLUF domain-like"/>
    <property type="match status" value="1"/>
</dbReference>
<dbReference type="PANTHER" id="PTHR42959:SF1">
    <property type="entry name" value="CARBAMOYLTRANSFERASE HYPF"/>
    <property type="match status" value="1"/>
</dbReference>
<dbReference type="Gene3D" id="3.30.420.40">
    <property type="match status" value="1"/>
</dbReference>
<comment type="pathway">
    <text evidence="1 8">Protein modification; [NiFe] hydrogenase maturation.</text>
</comment>
<dbReference type="EMBL" id="MDKE01000068">
    <property type="protein sequence ID" value="OIN04549.1"/>
    <property type="molecule type" value="Genomic_DNA"/>
</dbReference>
<dbReference type="Pfam" id="PF07503">
    <property type="entry name" value="zf-HYPF"/>
    <property type="match status" value="2"/>
</dbReference>
<keyword evidence="3" id="KW-0436">Ligase</keyword>
<protein>
    <recommendedName>
        <fullName evidence="8">Carbamoyltransferase HypF</fullName>
        <ecNumber evidence="8">6.2.-.-</ecNumber>
    </recommendedName>
</protein>
<dbReference type="Gene3D" id="3.30.420.360">
    <property type="match status" value="1"/>
</dbReference>
<comment type="similarity">
    <text evidence="2 8">Belongs to the carbamoyltransferase HypF family.</text>
</comment>
<comment type="caution">
    <text evidence="12">The sequence shown here is derived from an EMBL/GenBank/DDBJ whole genome shotgun (WGS) entry which is preliminary data.</text>
</comment>
<evidence type="ECO:0000256" key="3">
    <source>
        <dbReference type="ARBA" id="ARBA00022598"/>
    </source>
</evidence>
<dbReference type="Proteomes" id="UP000243073">
    <property type="component" value="Unassembled WGS sequence"/>
</dbReference>
<reference evidence="12 13" key="1">
    <citation type="submission" date="2016-07" db="EMBL/GenBank/DDBJ databases">
        <title>Draft Genome Sequence of Oceanisphaera psychrotolerans, isolated from coastal sediment samples.</title>
        <authorList>
            <person name="Zhuo S."/>
            <person name="Ruan Z."/>
        </authorList>
    </citation>
    <scope>NUCLEOTIDE SEQUENCE [LARGE SCALE GENOMIC DNA]</scope>
    <source>
        <strain evidence="12 13">LAM-WHM-ZC</strain>
    </source>
</reference>
<dbReference type="GO" id="GO:0016874">
    <property type="term" value="F:ligase activity"/>
    <property type="evidence" value="ECO:0007669"/>
    <property type="project" value="UniProtKB-UniRule"/>
</dbReference>
<feature type="active site" evidence="9">
    <location>
        <position position="35"/>
    </location>
</feature>
<dbReference type="Gene3D" id="3.30.110.120">
    <property type="match status" value="1"/>
</dbReference>
<evidence type="ECO:0000256" key="5">
    <source>
        <dbReference type="ARBA" id="ARBA00022771"/>
    </source>
</evidence>
<name>A0A1J4QCZ2_9GAMM</name>
<dbReference type="UniPathway" id="UPA00335"/>
<comment type="catalytic activity">
    <reaction evidence="7 8">
        <text>C-terminal L-cysteinyl-[HypE protein] + carbamoyl phosphate + ATP + H2O = C-terminal S-carboxamide-L-cysteinyl-[HypE protein] + AMP + phosphate + diphosphate + H(+)</text>
        <dbReference type="Rhea" id="RHEA:55636"/>
        <dbReference type="Rhea" id="RHEA-COMP:14247"/>
        <dbReference type="Rhea" id="RHEA-COMP:14392"/>
        <dbReference type="ChEBI" id="CHEBI:15377"/>
        <dbReference type="ChEBI" id="CHEBI:15378"/>
        <dbReference type="ChEBI" id="CHEBI:30616"/>
        <dbReference type="ChEBI" id="CHEBI:33019"/>
        <dbReference type="ChEBI" id="CHEBI:43474"/>
        <dbReference type="ChEBI" id="CHEBI:58228"/>
        <dbReference type="ChEBI" id="CHEBI:76913"/>
        <dbReference type="ChEBI" id="CHEBI:139126"/>
        <dbReference type="ChEBI" id="CHEBI:456215"/>
    </reaction>
</comment>
<dbReference type="InterPro" id="IPR011125">
    <property type="entry name" value="Znf_HypF"/>
</dbReference>
<dbReference type="InterPro" id="IPR036046">
    <property type="entry name" value="Acylphosphatase-like_dom_sf"/>
</dbReference>
<dbReference type="PROSITE" id="PS51160">
    <property type="entry name" value="ACYLPHOSPHATASE_3"/>
    <property type="match status" value="1"/>
</dbReference>
<keyword evidence="4" id="KW-0479">Metal-binding</keyword>
<keyword evidence="5" id="KW-0863">Zinc-finger</keyword>
<evidence type="ECO:0000259" key="11">
    <source>
        <dbReference type="PROSITE" id="PS51163"/>
    </source>
</evidence>
<comment type="function">
    <text evidence="8">Involved in the maturation of [NiFe] hydrogenases. Along with HypE, it catalyzes the synthesis of the CN ligands of the active site iron of [NiFe]-hydrogenases. HypF functions as a carbamoyl transferase using carbamoylphosphate as a substrate and transferring the carboxamido moiety in an ATP-dependent reaction to the thiolate of the C-terminal cysteine of HypE yielding a protein-S-carboxamide.</text>
</comment>
<dbReference type="PROSITE" id="PS00150">
    <property type="entry name" value="ACYLPHOSPHATASE_1"/>
    <property type="match status" value="1"/>
</dbReference>
<gene>
    <name evidence="12" type="ORF">BFR47_06165</name>
</gene>
<keyword evidence="12" id="KW-0808">Transferase</keyword>
<dbReference type="PROSITE" id="PS51163">
    <property type="entry name" value="YRDC"/>
    <property type="match status" value="1"/>
</dbReference>
<feature type="active site" evidence="9">
    <location>
        <position position="17"/>
    </location>
</feature>
<dbReference type="AlphaFoldDB" id="A0A1J4QCZ2"/>
<dbReference type="NCBIfam" id="TIGR00143">
    <property type="entry name" value="hypF"/>
    <property type="match status" value="1"/>
</dbReference>
<comment type="catalytic activity">
    <reaction evidence="9">
        <text>an acyl phosphate + H2O = a carboxylate + phosphate + H(+)</text>
        <dbReference type="Rhea" id="RHEA:14965"/>
        <dbReference type="ChEBI" id="CHEBI:15377"/>
        <dbReference type="ChEBI" id="CHEBI:15378"/>
        <dbReference type="ChEBI" id="CHEBI:29067"/>
        <dbReference type="ChEBI" id="CHEBI:43474"/>
        <dbReference type="ChEBI" id="CHEBI:59918"/>
        <dbReference type="EC" id="3.6.1.7"/>
    </reaction>
</comment>
<organism evidence="12 13">
    <name type="scientific">Oceanisphaera psychrotolerans</name>
    <dbReference type="NCBI Taxonomy" id="1414654"/>
    <lineage>
        <taxon>Bacteria</taxon>
        <taxon>Pseudomonadati</taxon>
        <taxon>Pseudomonadota</taxon>
        <taxon>Gammaproteobacteria</taxon>
        <taxon>Aeromonadales</taxon>
        <taxon>Aeromonadaceae</taxon>
        <taxon>Oceanisphaera</taxon>
    </lineage>
</organism>
<dbReference type="GO" id="GO:0003998">
    <property type="term" value="F:acylphosphatase activity"/>
    <property type="evidence" value="ECO:0007669"/>
    <property type="project" value="UniProtKB-EC"/>
</dbReference>
<dbReference type="SUPFAM" id="SSF55821">
    <property type="entry name" value="YrdC/RibB"/>
    <property type="match status" value="1"/>
</dbReference>